<reference evidence="1 2" key="1">
    <citation type="journal article" date="2018" name="Sci. Rep.">
        <title>Genomic signatures of local adaptation to the degree of environmental predictability in rotifers.</title>
        <authorList>
            <person name="Franch-Gras L."/>
            <person name="Hahn C."/>
            <person name="Garcia-Roger E.M."/>
            <person name="Carmona M.J."/>
            <person name="Serra M."/>
            <person name="Gomez A."/>
        </authorList>
    </citation>
    <scope>NUCLEOTIDE SEQUENCE [LARGE SCALE GENOMIC DNA]</scope>
    <source>
        <strain evidence="1">HYR1</strain>
    </source>
</reference>
<accession>A0A3M7Q9N5</accession>
<gene>
    <name evidence="1" type="ORF">BpHYR1_001610</name>
</gene>
<evidence type="ECO:0000313" key="1">
    <source>
        <dbReference type="EMBL" id="RNA08053.1"/>
    </source>
</evidence>
<sequence length="110" mass="13245">MIRQSFKIKSITLTYRKLKSETDSIDCIKSKNCCNFRYYQYLNPNPNLNFLFQFLIFNWDFDLCNQAKDIKEVGNSIFLLKFNYNPDSTKNLFFKYVVTKYNLAKTQINF</sequence>
<proteinExistence type="predicted"/>
<protein>
    <submittedName>
        <fullName evidence="1">Uncharacterized protein</fullName>
    </submittedName>
</protein>
<name>A0A3M7Q9N5_BRAPC</name>
<comment type="caution">
    <text evidence="1">The sequence shown here is derived from an EMBL/GenBank/DDBJ whole genome shotgun (WGS) entry which is preliminary data.</text>
</comment>
<organism evidence="1 2">
    <name type="scientific">Brachionus plicatilis</name>
    <name type="common">Marine rotifer</name>
    <name type="synonym">Brachionus muelleri</name>
    <dbReference type="NCBI Taxonomy" id="10195"/>
    <lineage>
        <taxon>Eukaryota</taxon>
        <taxon>Metazoa</taxon>
        <taxon>Spiralia</taxon>
        <taxon>Gnathifera</taxon>
        <taxon>Rotifera</taxon>
        <taxon>Eurotatoria</taxon>
        <taxon>Monogononta</taxon>
        <taxon>Pseudotrocha</taxon>
        <taxon>Ploima</taxon>
        <taxon>Brachionidae</taxon>
        <taxon>Brachionus</taxon>
    </lineage>
</organism>
<dbReference type="EMBL" id="REGN01006867">
    <property type="protein sequence ID" value="RNA08053.1"/>
    <property type="molecule type" value="Genomic_DNA"/>
</dbReference>
<evidence type="ECO:0000313" key="2">
    <source>
        <dbReference type="Proteomes" id="UP000276133"/>
    </source>
</evidence>
<keyword evidence="2" id="KW-1185">Reference proteome</keyword>
<dbReference type="AlphaFoldDB" id="A0A3M7Q9N5"/>
<dbReference type="Proteomes" id="UP000276133">
    <property type="component" value="Unassembled WGS sequence"/>
</dbReference>